<accession>A0A0N5BMJ9</accession>
<proteinExistence type="predicted"/>
<dbReference type="AlphaFoldDB" id="A0A0N5BMJ9"/>
<dbReference type="Proteomes" id="UP000046392">
    <property type="component" value="Unplaced"/>
</dbReference>
<protein>
    <submittedName>
        <fullName evidence="3">Leguminosin group485 secreted peptide</fullName>
    </submittedName>
</protein>
<name>A0A0N5BMJ9_STREA</name>
<evidence type="ECO:0000313" key="3">
    <source>
        <dbReference type="WBParaSite" id="SPAL_0000713800.1"/>
    </source>
</evidence>
<keyword evidence="2" id="KW-1185">Reference proteome</keyword>
<organism evidence="2 3">
    <name type="scientific">Strongyloides papillosus</name>
    <name type="common">Intestinal threadworm</name>
    <dbReference type="NCBI Taxonomy" id="174720"/>
    <lineage>
        <taxon>Eukaryota</taxon>
        <taxon>Metazoa</taxon>
        <taxon>Ecdysozoa</taxon>
        <taxon>Nematoda</taxon>
        <taxon>Chromadorea</taxon>
        <taxon>Rhabditida</taxon>
        <taxon>Tylenchina</taxon>
        <taxon>Panagrolaimomorpha</taxon>
        <taxon>Strongyloidoidea</taxon>
        <taxon>Strongyloididae</taxon>
        <taxon>Strongyloides</taxon>
    </lineage>
</organism>
<keyword evidence="1" id="KW-0732">Signal</keyword>
<feature type="signal peptide" evidence="1">
    <location>
        <begin position="1"/>
        <end position="25"/>
    </location>
</feature>
<reference evidence="3" key="1">
    <citation type="submission" date="2017-02" db="UniProtKB">
        <authorList>
            <consortium name="WormBaseParasite"/>
        </authorList>
    </citation>
    <scope>IDENTIFICATION</scope>
</reference>
<evidence type="ECO:0000313" key="2">
    <source>
        <dbReference type="Proteomes" id="UP000046392"/>
    </source>
</evidence>
<dbReference type="WBParaSite" id="SPAL_0000713800.1">
    <property type="protein sequence ID" value="SPAL_0000713800.1"/>
    <property type="gene ID" value="SPAL_0000713800"/>
</dbReference>
<evidence type="ECO:0000256" key="1">
    <source>
        <dbReference type="SAM" id="SignalP"/>
    </source>
</evidence>
<feature type="chain" id="PRO_5005894803" evidence="1">
    <location>
        <begin position="26"/>
        <end position="108"/>
    </location>
</feature>
<sequence>MIFRNYFSILLFFVVLSISWKVCELHRRYGDRFGSYERFGHYEGYGPRHRNHHRHRHGPPPPPYRLGMRPPPPIIHRPVPIIIPTPVIVRKPVPIITPTLVGPYDGYH</sequence>